<keyword evidence="3 7" id="KW-0812">Transmembrane</keyword>
<keyword evidence="10" id="KW-1185">Reference proteome</keyword>
<feature type="transmembrane region" description="Helical" evidence="7">
    <location>
        <begin position="438"/>
        <end position="460"/>
    </location>
</feature>
<dbReference type="Pfam" id="PF02687">
    <property type="entry name" value="FtsX"/>
    <property type="match status" value="2"/>
</dbReference>
<keyword evidence="2" id="KW-1003">Cell membrane</keyword>
<dbReference type="InterPro" id="IPR003838">
    <property type="entry name" value="ABC3_permease_C"/>
</dbReference>
<evidence type="ECO:0000256" key="6">
    <source>
        <dbReference type="ARBA" id="ARBA00038076"/>
    </source>
</evidence>
<feature type="transmembrane region" description="Helical" evidence="7">
    <location>
        <begin position="327"/>
        <end position="347"/>
    </location>
</feature>
<evidence type="ECO:0000256" key="7">
    <source>
        <dbReference type="SAM" id="Phobius"/>
    </source>
</evidence>
<evidence type="ECO:0000256" key="1">
    <source>
        <dbReference type="ARBA" id="ARBA00004651"/>
    </source>
</evidence>
<evidence type="ECO:0000313" key="9">
    <source>
        <dbReference type="EMBL" id="GAA4257200.1"/>
    </source>
</evidence>
<comment type="caution">
    <text evidence="9">The sequence shown here is derived from an EMBL/GenBank/DDBJ whole genome shotgun (WGS) entry which is preliminary data.</text>
</comment>
<reference evidence="10" key="1">
    <citation type="journal article" date="2019" name="Int. J. Syst. Evol. Microbiol.">
        <title>The Global Catalogue of Microorganisms (GCM) 10K type strain sequencing project: providing services to taxonomists for standard genome sequencing and annotation.</title>
        <authorList>
            <consortium name="The Broad Institute Genomics Platform"/>
            <consortium name="The Broad Institute Genome Sequencing Center for Infectious Disease"/>
            <person name="Wu L."/>
            <person name="Ma J."/>
        </authorList>
    </citation>
    <scope>NUCLEOTIDE SEQUENCE [LARGE SCALE GENOMIC DNA]</scope>
    <source>
        <strain evidence="10">JCM 17441</strain>
    </source>
</reference>
<feature type="transmembrane region" description="Helical" evidence="7">
    <location>
        <begin position="517"/>
        <end position="541"/>
    </location>
</feature>
<name>A0ABP8DJV3_9ACTN</name>
<accession>A0ABP8DJV3</accession>
<feature type="transmembrane region" description="Helical" evidence="7">
    <location>
        <begin position="249"/>
        <end position="271"/>
    </location>
</feature>
<evidence type="ECO:0000256" key="2">
    <source>
        <dbReference type="ARBA" id="ARBA00022475"/>
    </source>
</evidence>
<dbReference type="Proteomes" id="UP001500620">
    <property type="component" value="Unassembled WGS sequence"/>
</dbReference>
<evidence type="ECO:0000259" key="8">
    <source>
        <dbReference type="Pfam" id="PF02687"/>
    </source>
</evidence>
<feature type="transmembrane region" description="Helical" evidence="7">
    <location>
        <begin position="291"/>
        <end position="321"/>
    </location>
</feature>
<sequence length="556" mass="56417">MAQCWSSDPASTGNASERPRLNVLVAVPMLMAAVDPEQEARLSGLDTAVLSGQYLGGQAPPNVLPVLMASRPAIDQGATVSVDRLVGAQADGVAEGVRFDNLIDGYEADPGTNVGTVKVSEEDAYRQILTRLTAEPDLTPQATWGIAGGDRPRAFDDPGGADVPVFWSAGPAGDLGLDDLSKERVRAVADMIRQQTGLRVDVAVGGSAAAVADDLPAGVHGRPAMRVDRLWLQPGVATVVVAAIDRKSLLLAVLVLVTCVLAVANATGAAVRTRQGELGVLACLGWPRRRLFGLVLGESAAVGLAAGVAGTVLASVAALVLSVPLRPWYLLTATPAALVLALLAALVPAWRATRASPAAAIRPAVARVRVRRAPRTIGGLAWTNVLRAPARTALGALSLAFGVAALTLLAVIATGFRGSVTGTLLGDAITVQVRGTDYVAAAITMLLGAATVADVLYVNIRERSAEFALLGAVGWGGSRLVRLAGYEAAILGLAGGLLGAGAGLGIAAAIGGNLPPVGYVVAAAAAGGGVAVAAAAAILPVRLLRRLPTTRLLAEE</sequence>
<dbReference type="EMBL" id="BAABAT010000026">
    <property type="protein sequence ID" value="GAA4257200.1"/>
    <property type="molecule type" value="Genomic_DNA"/>
</dbReference>
<feature type="transmembrane region" description="Helical" evidence="7">
    <location>
        <begin position="394"/>
        <end position="418"/>
    </location>
</feature>
<comment type="similarity">
    <text evidence="6">Belongs to the ABC-4 integral membrane protein family.</text>
</comment>
<evidence type="ECO:0000313" key="10">
    <source>
        <dbReference type="Proteomes" id="UP001500620"/>
    </source>
</evidence>
<keyword evidence="5 7" id="KW-0472">Membrane</keyword>
<gene>
    <name evidence="9" type="ORF">GCM10022255_073110</name>
</gene>
<keyword evidence="4 7" id="KW-1133">Transmembrane helix</keyword>
<feature type="domain" description="ABC3 transporter permease C-terminal" evidence="8">
    <location>
        <begin position="250"/>
        <end position="357"/>
    </location>
</feature>
<dbReference type="PANTHER" id="PTHR30572:SF4">
    <property type="entry name" value="ABC TRANSPORTER PERMEASE YTRF"/>
    <property type="match status" value="1"/>
</dbReference>
<organism evidence="9 10">
    <name type="scientific">Dactylosporangium darangshiense</name>
    <dbReference type="NCBI Taxonomy" id="579108"/>
    <lineage>
        <taxon>Bacteria</taxon>
        <taxon>Bacillati</taxon>
        <taxon>Actinomycetota</taxon>
        <taxon>Actinomycetes</taxon>
        <taxon>Micromonosporales</taxon>
        <taxon>Micromonosporaceae</taxon>
        <taxon>Dactylosporangium</taxon>
    </lineage>
</organism>
<protein>
    <recommendedName>
        <fullName evidence="8">ABC3 transporter permease C-terminal domain-containing protein</fullName>
    </recommendedName>
</protein>
<feature type="transmembrane region" description="Helical" evidence="7">
    <location>
        <begin position="488"/>
        <end position="511"/>
    </location>
</feature>
<feature type="domain" description="ABC3 transporter permease C-terminal" evidence="8">
    <location>
        <begin position="439"/>
        <end position="548"/>
    </location>
</feature>
<comment type="subcellular location">
    <subcellularLocation>
        <location evidence="1">Cell membrane</location>
        <topology evidence="1">Multi-pass membrane protein</topology>
    </subcellularLocation>
</comment>
<evidence type="ECO:0000256" key="5">
    <source>
        <dbReference type="ARBA" id="ARBA00023136"/>
    </source>
</evidence>
<dbReference type="InterPro" id="IPR050250">
    <property type="entry name" value="Macrolide_Exporter_MacB"/>
</dbReference>
<evidence type="ECO:0000256" key="4">
    <source>
        <dbReference type="ARBA" id="ARBA00022989"/>
    </source>
</evidence>
<dbReference type="PANTHER" id="PTHR30572">
    <property type="entry name" value="MEMBRANE COMPONENT OF TRANSPORTER-RELATED"/>
    <property type="match status" value="1"/>
</dbReference>
<proteinExistence type="inferred from homology"/>
<evidence type="ECO:0000256" key="3">
    <source>
        <dbReference type="ARBA" id="ARBA00022692"/>
    </source>
</evidence>